<feature type="chain" id="PRO_5012399081" description="Outer membrane porin, OprD family" evidence="1">
    <location>
        <begin position="30"/>
        <end position="106"/>
    </location>
</feature>
<organism evidence="2 3">
    <name type="scientific">Pseudomonas japonica</name>
    <dbReference type="NCBI Taxonomy" id="256466"/>
    <lineage>
        <taxon>Bacteria</taxon>
        <taxon>Pseudomonadati</taxon>
        <taxon>Pseudomonadota</taxon>
        <taxon>Gammaproteobacteria</taxon>
        <taxon>Pseudomonadales</taxon>
        <taxon>Pseudomonadaceae</taxon>
        <taxon>Pseudomonas</taxon>
    </lineage>
</organism>
<keyword evidence="3" id="KW-1185">Reference proteome</keyword>
<dbReference type="EMBL" id="FZOL01000026">
    <property type="protein sequence ID" value="SNT16927.1"/>
    <property type="molecule type" value="Genomic_DNA"/>
</dbReference>
<feature type="non-terminal residue" evidence="2">
    <location>
        <position position="106"/>
    </location>
</feature>
<evidence type="ECO:0008006" key="4">
    <source>
        <dbReference type="Google" id="ProtNLM"/>
    </source>
</evidence>
<name>A0A239KEZ6_9PSED</name>
<feature type="signal peptide" evidence="1">
    <location>
        <begin position="1"/>
        <end position="29"/>
    </location>
</feature>
<keyword evidence="1" id="KW-0732">Signal</keyword>
<gene>
    <name evidence="2" type="ORF">SAMN05444352_12689</name>
</gene>
<reference evidence="3" key="1">
    <citation type="submission" date="2017-06" db="EMBL/GenBank/DDBJ databases">
        <authorList>
            <person name="Varghese N."/>
            <person name="Submissions S."/>
        </authorList>
    </citation>
    <scope>NUCLEOTIDE SEQUENCE [LARGE SCALE GENOMIC DNA]</scope>
    <source>
        <strain evidence="3">DSM 22348</strain>
    </source>
</reference>
<evidence type="ECO:0000256" key="1">
    <source>
        <dbReference type="SAM" id="SignalP"/>
    </source>
</evidence>
<evidence type="ECO:0000313" key="3">
    <source>
        <dbReference type="Proteomes" id="UP000198407"/>
    </source>
</evidence>
<dbReference type="STRING" id="1215104.GCA_000730585_00041"/>
<sequence length="106" mass="11242">MDKQHRLLPLARAVGLSLITLAAAQPTLAYELYADDDTHLNADMLAVWGMFNSRKNYDGTPGGSTWREGFIKYGVSGDQGLGGNGTLYGTFNLVSSATWGDGDAAG</sequence>
<protein>
    <recommendedName>
        <fullName evidence="4">Outer membrane porin, OprD family</fullName>
    </recommendedName>
</protein>
<accession>A0A239KEZ6</accession>
<evidence type="ECO:0000313" key="2">
    <source>
        <dbReference type="EMBL" id="SNT16927.1"/>
    </source>
</evidence>
<dbReference type="AlphaFoldDB" id="A0A239KEZ6"/>
<proteinExistence type="predicted"/>
<dbReference type="Proteomes" id="UP000198407">
    <property type="component" value="Unassembled WGS sequence"/>
</dbReference>